<feature type="transmembrane region" description="Helical" evidence="1">
    <location>
        <begin position="99"/>
        <end position="118"/>
    </location>
</feature>
<reference evidence="2" key="1">
    <citation type="journal article" date="2019" name="bioRxiv">
        <title>The Genome of the Zebra Mussel, Dreissena polymorpha: A Resource for Invasive Species Research.</title>
        <authorList>
            <person name="McCartney M.A."/>
            <person name="Auch B."/>
            <person name="Kono T."/>
            <person name="Mallez S."/>
            <person name="Zhang Y."/>
            <person name="Obille A."/>
            <person name="Becker A."/>
            <person name="Abrahante J.E."/>
            <person name="Garbe J."/>
            <person name="Badalamenti J.P."/>
            <person name="Herman A."/>
            <person name="Mangelson H."/>
            <person name="Liachko I."/>
            <person name="Sullivan S."/>
            <person name="Sone E.D."/>
            <person name="Koren S."/>
            <person name="Silverstein K.A.T."/>
            <person name="Beckman K.B."/>
            <person name="Gohl D.M."/>
        </authorList>
    </citation>
    <scope>NUCLEOTIDE SEQUENCE</scope>
    <source>
        <strain evidence="2">Duluth1</strain>
        <tissue evidence="2">Whole animal</tissue>
    </source>
</reference>
<feature type="transmembrane region" description="Helical" evidence="1">
    <location>
        <begin position="32"/>
        <end position="57"/>
    </location>
</feature>
<gene>
    <name evidence="2" type="ORF">DPMN_031577</name>
</gene>
<feature type="transmembrane region" description="Helical" evidence="1">
    <location>
        <begin position="447"/>
        <end position="465"/>
    </location>
</feature>
<organism evidence="2 3">
    <name type="scientific">Dreissena polymorpha</name>
    <name type="common">Zebra mussel</name>
    <name type="synonym">Mytilus polymorpha</name>
    <dbReference type="NCBI Taxonomy" id="45954"/>
    <lineage>
        <taxon>Eukaryota</taxon>
        <taxon>Metazoa</taxon>
        <taxon>Spiralia</taxon>
        <taxon>Lophotrochozoa</taxon>
        <taxon>Mollusca</taxon>
        <taxon>Bivalvia</taxon>
        <taxon>Autobranchia</taxon>
        <taxon>Heteroconchia</taxon>
        <taxon>Euheterodonta</taxon>
        <taxon>Imparidentia</taxon>
        <taxon>Neoheterodontei</taxon>
        <taxon>Myida</taxon>
        <taxon>Dreissenoidea</taxon>
        <taxon>Dreissenidae</taxon>
        <taxon>Dreissena</taxon>
    </lineage>
</organism>
<feature type="transmembrane region" description="Helical" evidence="1">
    <location>
        <begin position="124"/>
        <end position="143"/>
    </location>
</feature>
<feature type="transmembrane region" description="Helical" evidence="1">
    <location>
        <begin position="536"/>
        <end position="554"/>
    </location>
</feature>
<feature type="transmembrane region" description="Helical" evidence="1">
    <location>
        <begin position="560"/>
        <end position="580"/>
    </location>
</feature>
<dbReference type="AlphaFoldDB" id="A0A9D4M088"/>
<feature type="transmembrane region" description="Helical" evidence="1">
    <location>
        <begin position="503"/>
        <end position="524"/>
    </location>
</feature>
<name>A0A9D4M088_DREPO</name>
<feature type="transmembrane region" description="Helical" evidence="1">
    <location>
        <begin position="477"/>
        <end position="497"/>
    </location>
</feature>
<accession>A0A9D4M088</accession>
<sequence length="626" mass="68813">MMNNNFFASDKEECFEDEQEEVKPNKAPDGGWGLVIVCGAFVVTLFMAGLPACFIGLIEEMQEDFPVPYLLYAPLVMDAFIFLSGPLASFLIHKFGNKITTFVGGVLAFLGTLVSSLVPHPALIVVFFGAIGGTGLGIAYLPSKVIIAQWFQHKRALATGFAVMGVGVGYLVFNSMVKQLLMSWNWKHIVAIMAAVSLHICASALLYRSLKQLKRGVIQHGVMMKALIAKKEKQRMYGFSSMSLNKSNNSLIVPQGPQRQLSQLSLSSVQSVITPKPASPEPLRPLQLQQQLQQEQHAVTDSGCGSLENSPKLLNLIEHVKHNVPALDMASNSPQIYGSVRSSVVPFGSSMKSVNTQVPTISNSSSGQISVMSSANGEQFLDIVGVEEVSKYKLVRILCKTFEFKMLTNVSFWLLIVSYVLTIFGYVMQFYHLPKHGTSLGLTEEKYKYLITIFWVTSMISRPVIGFIADRPVVNPVYFNSFMVTIAGIVSLCSSLFTDSLELYAVLFGLFSASFFTLQSIILMQLYDKDKLVSSLGLLEFFQGIAVCASHVISHVLTSQVALMAMGGAMFVGGLVGFTVPRARAMETRREYSPEMDRLEGIPEEEVVHCESSILLDDWDGTGEQV</sequence>
<dbReference type="Gene3D" id="1.20.1250.20">
    <property type="entry name" value="MFS general substrate transporter like domains"/>
    <property type="match status" value="2"/>
</dbReference>
<dbReference type="PANTHER" id="PTHR11360">
    <property type="entry name" value="MONOCARBOXYLATE TRANSPORTER"/>
    <property type="match status" value="1"/>
</dbReference>
<dbReference type="PANTHER" id="PTHR11360:SF284">
    <property type="entry name" value="EG:103B4.3 PROTEIN-RELATED"/>
    <property type="match status" value="1"/>
</dbReference>
<evidence type="ECO:0008006" key="4">
    <source>
        <dbReference type="Google" id="ProtNLM"/>
    </source>
</evidence>
<keyword evidence="1" id="KW-0472">Membrane</keyword>
<evidence type="ECO:0000313" key="3">
    <source>
        <dbReference type="Proteomes" id="UP000828390"/>
    </source>
</evidence>
<feature type="transmembrane region" description="Helical" evidence="1">
    <location>
        <begin position="406"/>
        <end position="427"/>
    </location>
</feature>
<dbReference type="InterPro" id="IPR011701">
    <property type="entry name" value="MFS"/>
</dbReference>
<dbReference type="Proteomes" id="UP000828390">
    <property type="component" value="Unassembled WGS sequence"/>
</dbReference>
<dbReference type="EMBL" id="JAIWYP010000002">
    <property type="protein sequence ID" value="KAH3868430.1"/>
    <property type="molecule type" value="Genomic_DNA"/>
</dbReference>
<evidence type="ECO:0000256" key="1">
    <source>
        <dbReference type="SAM" id="Phobius"/>
    </source>
</evidence>
<dbReference type="Pfam" id="PF07690">
    <property type="entry name" value="MFS_1"/>
    <property type="match status" value="2"/>
</dbReference>
<dbReference type="SUPFAM" id="SSF103473">
    <property type="entry name" value="MFS general substrate transporter"/>
    <property type="match status" value="1"/>
</dbReference>
<dbReference type="OrthoDB" id="6509908at2759"/>
<feature type="transmembrane region" description="Helical" evidence="1">
    <location>
        <begin position="155"/>
        <end position="173"/>
    </location>
</feature>
<keyword evidence="1" id="KW-0812">Transmembrane</keyword>
<evidence type="ECO:0000313" key="2">
    <source>
        <dbReference type="EMBL" id="KAH3868430.1"/>
    </source>
</evidence>
<reference evidence="2" key="2">
    <citation type="submission" date="2020-11" db="EMBL/GenBank/DDBJ databases">
        <authorList>
            <person name="McCartney M.A."/>
            <person name="Auch B."/>
            <person name="Kono T."/>
            <person name="Mallez S."/>
            <person name="Becker A."/>
            <person name="Gohl D.M."/>
            <person name="Silverstein K.A.T."/>
            <person name="Koren S."/>
            <person name="Bechman K.B."/>
            <person name="Herman A."/>
            <person name="Abrahante J.E."/>
            <person name="Garbe J."/>
        </authorList>
    </citation>
    <scope>NUCLEOTIDE SEQUENCE</scope>
    <source>
        <strain evidence="2">Duluth1</strain>
        <tissue evidence="2">Whole animal</tissue>
    </source>
</reference>
<feature type="transmembrane region" description="Helical" evidence="1">
    <location>
        <begin position="69"/>
        <end position="92"/>
    </location>
</feature>
<keyword evidence="3" id="KW-1185">Reference proteome</keyword>
<feature type="transmembrane region" description="Helical" evidence="1">
    <location>
        <begin position="185"/>
        <end position="207"/>
    </location>
</feature>
<keyword evidence="1" id="KW-1133">Transmembrane helix</keyword>
<proteinExistence type="predicted"/>
<dbReference type="InterPro" id="IPR050327">
    <property type="entry name" value="Proton-linked_MCT"/>
</dbReference>
<protein>
    <recommendedName>
        <fullName evidence="4">Monocarboxylate transporter</fullName>
    </recommendedName>
</protein>
<dbReference type="GO" id="GO:0008028">
    <property type="term" value="F:monocarboxylic acid transmembrane transporter activity"/>
    <property type="evidence" value="ECO:0007669"/>
    <property type="project" value="TreeGrafter"/>
</dbReference>
<dbReference type="InterPro" id="IPR036259">
    <property type="entry name" value="MFS_trans_sf"/>
</dbReference>
<comment type="caution">
    <text evidence="2">The sequence shown here is derived from an EMBL/GenBank/DDBJ whole genome shotgun (WGS) entry which is preliminary data.</text>
</comment>